<protein>
    <submittedName>
        <fullName evidence="13">(Atlantic silverside) hypothetical protein</fullName>
    </submittedName>
</protein>
<dbReference type="PANTHER" id="PTHR45993:SF9">
    <property type="entry name" value="B-CELL LYMPHOMA_LEUKEMIA 11B"/>
    <property type="match status" value="1"/>
</dbReference>
<sequence>MSRRKQVNPQHLSLTHRETVPVMAGEFFQRTRISHTCQSRGPERSPEPCSHGPTGHALLGNAQNLNVSIASQEEYRLEINPSGQKSTVAAHSCRETHSQGRSMHHKNPESRRSAFSVKQGRARHARAPEVNHDSGAGSPSPESSTPSPRRAGPGEHDLLTCGQCQTNFPLGDILVFIEHKRRLCRGPGGGPGSFSKPGEAGGVMGIPISPRIRSLELGRGSIPVEVGIQVTPGREEDEERRLTPAKGICPKQERGASLKRLEKPHTPCRRYAHGGGGER</sequence>
<feature type="region of interest" description="Disordered" evidence="11">
    <location>
        <begin position="35"/>
        <end position="58"/>
    </location>
</feature>
<feature type="region of interest" description="Disordered" evidence="11">
    <location>
        <begin position="231"/>
        <end position="279"/>
    </location>
</feature>
<dbReference type="EMBL" id="CAJRST010012224">
    <property type="protein sequence ID" value="CAG5928282.1"/>
    <property type="molecule type" value="Genomic_DNA"/>
</dbReference>
<dbReference type="Pfam" id="PF25491">
    <property type="entry name" value="CCHC_BCL-11A"/>
    <property type="match status" value="1"/>
</dbReference>
<dbReference type="InterPro" id="IPR057448">
    <property type="entry name" value="BCL-11A_Znf_CCHC"/>
</dbReference>
<evidence type="ECO:0000256" key="1">
    <source>
        <dbReference type="ARBA" id="ARBA00004123"/>
    </source>
</evidence>
<dbReference type="GO" id="GO:0005634">
    <property type="term" value="C:nucleus"/>
    <property type="evidence" value="ECO:0007669"/>
    <property type="project" value="UniProtKB-SubCell"/>
</dbReference>
<keyword evidence="7" id="KW-0832">Ubl conjugation</keyword>
<dbReference type="AlphaFoldDB" id="A0A8S4BA49"/>
<evidence type="ECO:0000256" key="11">
    <source>
        <dbReference type="SAM" id="MobiDB-lite"/>
    </source>
</evidence>
<keyword evidence="3" id="KW-0479">Metal-binding</keyword>
<keyword evidence="10" id="KW-0539">Nucleus</keyword>
<evidence type="ECO:0000256" key="9">
    <source>
        <dbReference type="ARBA" id="ARBA00023163"/>
    </source>
</evidence>
<dbReference type="GO" id="GO:0000978">
    <property type="term" value="F:RNA polymerase II cis-regulatory region sequence-specific DNA binding"/>
    <property type="evidence" value="ECO:0007669"/>
    <property type="project" value="TreeGrafter"/>
</dbReference>
<organism evidence="13 14">
    <name type="scientific">Menidia menidia</name>
    <name type="common">Atlantic silverside</name>
    <dbReference type="NCBI Taxonomy" id="238744"/>
    <lineage>
        <taxon>Eukaryota</taxon>
        <taxon>Metazoa</taxon>
        <taxon>Chordata</taxon>
        <taxon>Craniata</taxon>
        <taxon>Vertebrata</taxon>
        <taxon>Euteleostomi</taxon>
        <taxon>Actinopterygii</taxon>
        <taxon>Neopterygii</taxon>
        <taxon>Teleostei</taxon>
        <taxon>Neoteleostei</taxon>
        <taxon>Acanthomorphata</taxon>
        <taxon>Ovalentaria</taxon>
        <taxon>Atherinomorphae</taxon>
        <taxon>Atheriniformes</taxon>
        <taxon>Atherinopsidae</taxon>
        <taxon>Menidiinae</taxon>
        <taxon>Menidia</taxon>
    </lineage>
</organism>
<dbReference type="GO" id="GO:0003700">
    <property type="term" value="F:DNA-binding transcription factor activity"/>
    <property type="evidence" value="ECO:0007669"/>
    <property type="project" value="TreeGrafter"/>
</dbReference>
<keyword evidence="6" id="KW-0862">Zinc</keyword>
<evidence type="ECO:0000259" key="12">
    <source>
        <dbReference type="Pfam" id="PF25491"/>
    </source>
</evidence>
<accession>A0A8S4BA49</accession>
<dbReference type="Proteomes" id="UP000677803">
    <property type="component" value="Unassembled WGS sequence"/>
</dbReference>
<keyword evidence="9" id="KW-0804">Transcription</keyword>
<dbReference type="PANTHER" id="PTHR45993">
    <property type="entry name" value="B-CELL LYMPHOMA/LEUKEMIA 11"/>
    <property type="match status" value="1"/>
</dbReference>
<feature type="domain" description="BCL-11A-like CCHC zinc finger" evidence="12">
    <location>
        <begin position="158"/>
        <end position="185"/>
    </location>
</feature>
<evidence type="ECO:0000313" key="13">
    <source>
        <dbReference type="EMBL" id="CAG5928282.1"/>
    </source>
</evidence>
<evidence type="ECO:0000256" key="8">
    <source>
        <dbReference type="ARBA" id="ARBA00023015"/>
    </source>
</evidence>
<evidence type="ECO:0000256" key="4">
    <source>
        <dbReference type="ARBA" id="ARBA00022737"/>
    </source>
</evidence>
<comment type="caution">
    <text evidence="13">The sequence shown here is derived from an EMBL/GenBank/DDBJ whole genome shotgun (WGS) entry which is preliminary data.</text>
</comment>
<dbReference type="GO" id="GO:0008270">
    <property type="term" value="F:zinc ion binding"/>
    <property type="evidence" value="ECO:0007669"/>
    <property type="project" value="UniProtKB-KW"/>
</dbReference>
<evidence type="ECO:0000313" key="14">
    <source>
        <dbReference type="Proteomes" id="UP000677803"/>
    </source>
</evidence>
<proteinExistence type="predicted"/>
<evidence type="ECO:0000256" key="5">
    <source>
        <dbReference type="ARBA" id="ARBA00022771"/>
    </source>
</evidence>
<evidence type="ECO:0000256" key="6">
    <source>
        <dbReference type="ARBA" id="ARBA00022833"/>
    </source>
</evidence>
<keyword evidence="2" id="KW-1017">Isopeptide bond</keyword>
<keyword evidence="4" id="KW-0677">Repeat</keyword>
<dbReference type="OrthoDB" id="10046198at2759"/>
<reference evidence="13" key="1">
    <citation type="submission" date="2021-05" db="EMBL/GenBank/DDBJ databases">
        <authorList>
            <person name="Tigano A."/>
        </authorList>
    </citation>
    <scope>NUCLEOTIDE SEQUENCE</scope>
</reference>
<comment type="subcellular location">
    <subcellularLocation>
        <location evidence="1">Nucleus</location>
    </subcellularLocation>
</comment>
<evidence type="ECO:0000256" key="7">
    <source>
        <dbReference type="ARBA" id="ARBA00022843"/>
    </source>
</evidence>
<keyword evidence="14" id="KW-1185">Reference proteome</keyword>
<dbReference type="GO" id="GO:0045944">
    <property type="term" value="P:positive regulation of transcription by RNA polymerase II"/>
    <property type="evidence" value="ECO:0007669"/>
    <property type="project" value="TreeGrafter"/>
</dbReference>
<gene>
    <name evidence="13" type="ORF">MMEN_LOCUS11940</name>
</gene>
<evidence type="ECO:0000256" key="3">
    <source>
        <dbReference type="ARBA" id="ARBA00022723"/>
    </source>
</evidence>
<name>A0A8S4BA49_9TELE</name>
<keyword evidence="5" id="KW-0863">Zinc-finger</keyword>
<keyword evidence="8" id="KW-0805">Transcription regulation</keyword>
<evidence type="ECO:0000256" key="2">
    <source>
        <dbReference type="ARBA" id="ARBA00022499"/>
    </source>
</evidence>
<dbReference type="InterPro" id="IPR051497">
    <property type="entry name" value="Dev/Hematopoietic_TF"/>
</dbReference>
<evidence type="ECO:0000256" key="10">
    <source>
        <dbReference type="ARBA" id="ARBA00023242"/>
    </source>
</evidence>
<feature type="region of interest" description="Disordered" evidence="11">
    <location>
        <begin position="81"/>
        <end position="158"/>
    </location>
</feature>
<feature type="compositionally biased region" description="Basic and acidic residues" evidence="11">
    <location>
        <begin position="251"/>
        <end position="265"/>
    </location>
</feature>
<feature type="compositionally biased region" description="Low complexity" evidence="11">
    <location>
        <begin position="138"/>
        <end position="148"/>
    </location>
</feature>